<dbReference type="PATRIC" id="fig|446465.5.peg.482"/>
<dbReference type="HOGENOM" id="CLU_2895148_0_0_11"/>
<evidence type="ECO:0000256" key="1">
    <source>
        <dbReference type="SAM" id="MobiDB-lite"/>
    </source>
</evidence>
<name>C7MHE8_BRAFD</name>
<keyword evidence="3" id="KW-1185">Reference proteome</keyword>
<dbReference type="AlphaFoldDB" id="C7MHE8"/>
<protein>
    <submittedName>
        <fullName evidence="2">Uncharacterized protein</fullName>
    </submittedName>
</protein>
<evidence type="ECO:0000313" key="3">
    <source>
        <dbReference type="Proteomes" id="UP000001919"/>
    </source>
</evidence>
<dbReference type="Proteomes" id="UP000001919">
    <property type="component" value="Chromosome"/>
</dbReference>
<feature type="region of interest" description="Disordered" evidence="1">
    <location>
        <begin position="1"/>
        <end position="27"/>
    </location>
</feature>
<dbReference type="EMBL" id="CP001643">
    <property type="protein sequence ID" value="ACU84357.1"/>
    <property type="molecule type" value="Genomic_DNA"/>
</dbReference>
<gene>
    <name evidence="2" type="ordered locus">Bfae_04880</name>
</gene>
<dbReference type="STRING" id="446465.Bfae_04880"/>
<evidence type="ECO:0000313" key="2">
    <source>
        <dbReference type="EMBL" id="ACU84357.1"/>
    </source>
</evidence>
<sequence>MELPALNPLDTARARFPSTPDTDAEALQTHAEDLAALRDGVDRDQLHEVHPAMIFDPRTRTT</sequence>
<accession>C7MHE8</accession>
<dbReference type="KEGG" id="bfa:Bfae_04880"/>
<reference evidence="2 3" key="1">
    <citation type="journal article" date="2009" name="Stand. Genomic Sci.">
        <title>Complete genome sequence of Brachybacterium faecium type strain (Schefferle 6-10).</title>
        <authorList>
            <person name="Lapidus A."/>
            <person name="Pukall R."/>
            <person name="Labuttii K."/>
            <person name="Copeland A."/>
            <person name="Del Rio T.G."/>
            <person name="Nolan M."/>
            <person name="Chen F."/>
            <person name="Lucas S."/>
            <person name="Tice H."/>
            <person name="Cheng J.F."/>
            <person name="Bruce D."/>
            <person name="Goodwin L."/>
            <person name="Pitluck S."/>
            <person name="Rohde M."/>
            <person name="Goker M."/>
            <person name="Pati A."/>
            <person name="Ivanova N."/>
            <person name="Mavrommatis K."/>
            <person name="Chen A."/>
            <person name="Palaniappan K."/>
            <person name="D'haeseleer P."/>
            <person name="Chain P."/>
            <person name="Bristow J."/>
            <person name="Eisen J.A."/>
            <person name="Markowitz V."/>
            <person name="Hugenholtz P."/>
            <person name="Kyrpides N.C."/>
            <person name="Klenk H.P."/>
        </authorList>
    </citation>
    <scope>NUCLEOTIDE SEQUENCE [LARGE SCALE GENOMIC DNA]</scope>
    <source>
        <strain evidence="3">ATCC 43885 / DSM 4810 / JCM 11609 / LMG 19847 / NBRC 14762 / NCIMB 9860 / 6-10</strain>
    </source>
</reference>
<organism evidence="2 3">
    <name type="scientific">Brachybacterium faecium (strain ATCC 43885 / DSM 4810 / JCM 11609 / LMG 19847 / NBRC 14762 / NCIMB 9860 / 6-10)</name>
    <dbReference type="NCBI Taxonomy" id="446465"/>
    <lineage>
        <taxon>Bacteria</taxon>
        <taxon>Bacillati</taxon>
        <taxon>Actinomycetota</taxon>
        <taxon>Actinomycetes</taxon>
        <taxon>Micrococcales</taxon>
        <taxon>Dermabacteraceae</taxon>
        <taxon>Brachybacterium</taxon>
    </lineage>
</organism>
<proteinExistence type="predicted"/>